<reference evidence="3" key="1">
    <citation type="submission" date="2021-02" db="EMBL/GenBank/DDBJ databases">
        <authorList>
            <person name="Nowell W R."/>
        </authorList>
    </citation>
    <scope>NUCLEOTIDE SEQUENCE</scope>
</reference>
<name>A0A819F061_9BILA</name>
<evidence type="ECO:0000256" key="1">
    <source>
        <dbReference type="SAM" id="SignalP"/>
    </source>
</evidence>
<feature type="chain" id="PRO_5036235068" evidence="1">
    <location>
        <begin position="28"/>
        <end position="327"/>
    </location>
</feature>
<dbReference type="EMBL" id="CAJOBE010003047">
    <property type="protein sequence ID" value="CAF3858589.1"/>
    <property type="molecule type" value="Genomic_DNA"/>
</dbReference>
<dbReference type="AlphaFoldDB" id="A0A819F061"/>
<evidence type="ECO:0000313" key="2">
    <source>
        <dbReference type="EMBL" id="CAF1142900.1"/>
    </source>
</evidence>
<dbReference type="Proteomes" id="UP000663889">
    <property type="component" value="Unassembled WGS sequence"/>
</dbReference>
<dbReference type="EMBL" id="CAJNOU010001057">
    <property type="protein sequence ID" value="CAF1142900.1"/>
    <property type="molecule type" value="Genomic_DNA"/>
</dbReference>
<proteinExistence type="predicted"/>
<comment type="caution">
    <text evidence="3">The sequence shown here is derived from an EMBL/GenBank/DDBJ whole genome shotgun (WGS) entry which is preliminary data.</text>
</comment>
<dbReference type="Proteomes" id="UP000663874">
    <property type="component" value="Unassembled WGS sequence"/>
</dbReference>
<evidence type="ECO:0000313" key="3">
    <source>
        <dbReference type="EMBL" id="CAF3858589.1"/>
    </source>
</evidence>
<protein>
    <submittedName>
        <fullName evidence="3">Uncharacterized protein</fullName>
    </submittedName>
</protein>
<evidence type="ECO:0000313" key="4">
    <source>
        <dbReference type="Proteomes" id="UP000663874"/>
    </source>
</evidence>
<organism evidence="3 4">
    <name type="scientific">Rotaria sordida</name>
    <dbReference type="NCBI Taxonomy" id="392033"/>
    <lineage>
        <taxon>Eukaryota</taxon>
        <taxon>Metazoa</taxon>
        <taxon>Spiralia</taxon>
        <taxon>Gnathifera</taxon>
        <taxon>Rotifera</taxon>
        <taxon>Eurotatoria</taxon>
        <taxon>Bdelloidea</taxon>
        <taxon>Philodinida</taxon>
        <taxon>Philodinidae</taxon>
        <taxon>Rotaria</taxon>
    </lineage>
</organism>
<gene>
    <name evidence="3" type="ORF">FNK824_LOCUS18339</name>
    <name evidence="2" type="ORF">SEV965_LOCUS18028</name>
</gene>
<sequence length="327" mass="36085">MIVLPGNKKNIVAVILLFLLYLSLIDCIHFNGGSIRWAPIDPYDNSSFVRITITQSYSWSFPTIKCANDVPITTSGRSGENDNLTCVVDCGSDGGYSSKPINILTDCISSSSSLGMMTSERKSNITLSAGAHFSIAYQGSAWRALGSPAKSGLDWSIVCSIDLRKRSDGFINTPPVATVVSPQYVIVNRTTQIKIPTSDANAGDDVRCRWSVYQQGYRRRRREDQNEIDMYYKRDLIDDEIVQLRRRRRETKGCDDDDCKSRCKKDCKCSCNICKGTTCSGDKCKPSEDQYYCPSTATTTKTTKITTTGLSTTSVSTTSETPGTGFI</sequence>
<feature type="signal peptide" evidence="1">
    <location>
        <begin position="1"/>
        <end position="27"/>
    </location>
</feature>
<accession>A0A819F061</accession>
<keyword evidence="1" id="KW-0732">Signal</keyword>